<evidence type="ECO:0000313" key="1">
    <source>
        <dbReference type="EMBL" id="GGI69700.1"/>
    </source>
</evidence>
<protein>
    <submittedName>
        <fullName evidence="1">Uncharacterized protein</fullName>
    </submittedName>
</protein>
<dbReference type="GeneID" id="76206515"/>
<dbReference type="RefSeq" id="WP_054843242.1">
    <property type="nucleotide sequence ID" value="NZ_AP026830.1"/>
</dbReference>
<sequence length="96" mass="10465">MGPIRYIITAAALIITIAALVVMAQSQYGNTQSTINTHDATNTTQIANCTQYGEFQVEIQCGEQVGIQTNVTAHNVTGGLPYQYEDETEYETSMVD</sequence>
<dbReference type="EMBL" id="BMNM01000001">
    <property type="protein sequence ID" value="GGI69700.1"/>
    <property type="molecule type" value="Genomic_DNA"/>
</dbReference>
<dbReference type="Proteomes" id="UP000657075">
    <property type="component" value="Unassembled WGS sequence"/>
</dbReference>
<gene>
    <name evidence="1" type="ORF">GCM10007112_03350</name>
</gene>
<comment type="caution">
    <text evidence="1">The sequence shown here is derived from an EMBL/GenBank/DDBJ whole genome shotgun (WGS) entry which is preliminary data.</text>
</comment>
<dbReference type="OrthoDB" id="29216at2157"/>
<reference evidence="1" key="2">
    <citation type="submission" date="2020-09" db="EMBL/GenBank/DDBJ databases">
        <authorList>
            <person name="Sun Q."/>
            <person name="Ohkuma M."/>
        </authorList>
    </citation>
    <scope>NUCLEOTIDE SEQUENCE</scope>
    <source>
        <strain evidence="1">JCM 11219</strain>
    </source>
</reference>
<organism evidence="1 2">
    <name type="scientific">Vulcanisaeta souniana JCM 11219</name>
    <dbReference type="NCBI Taxonomy" id="1293586"/>
    <lineage>
        <taxon>Archaea</taxon>
        <taxon>Thermoproteota</taxon>
        <taxon>Thermoprotei</taxon>
        <taxon>Thermoproteales</taxon>
        <taxon>Thermoproteaceae</taxon>
        <taxon>Vulcanisaeta</taxon>
    </lineage>
</organism>
<reference evidence="1" key="1">
    <citation type="journal article" date="2014" name="Int. J. Syst. Evol. Microbiol.">
        <title>Complete genome sequence of Corynebacterium casei LMG S-19264T (=DSM 44701T), isolated from a smear-ripened cheese.</title>
        <authorList>
            <consortium name="US DOE Joint Genome Institute (JGI-PGF)"/>
            <person name="Walter F."/>
            <person name="Albersmeier A."/>
            <person name="Kalinowski J."/>
            <person name="Ruckert C."/>
        </authorList>
    </citation>
    <scope>NUCLEOTIDE SEQUENCE</scope>
    <source>
        <strain evidence="1">JCM 11219</strain>
    </source>
</reference>
<dbReference type="AlphaFoldDB" id="A0A830E4H3"/>
<proteinExistence type="predicted"/>
<name>A0A830E4H3_9CREN</name>
<evidence type="ECO:0000313" key="2">
    <source>
        <dbReference type="Proteomes" id="UP000657075"/>
    </source>
</evidence>
<accession>A0A830E4H3</accession>